<name>A0AAJ0BKJ8_9PEZI</name>
<evidence type="ECO:0000313" key="2">
    <source>
        <dbReference type="EMBL" id="KAK1759983.1"/>
    </source>
</evidence>
<proteinExistence type="predicted"/>
<reference evidence="2" key="1">
    <citation type="submission" date="2023-06" db="EMBL/GenBank/DDBJ databases">
        <title>Genome-scale phylogeny and comparative genomics of the fungal order Sordariales.</title>
        <authorList>
            <consortium name="Lawrence Berkeley National Laboratory"/>
            <person name="Hensen N."/>
            <person name="Bonometti L."/>
            <person name="Westerberg I."/>
            <person name="Brannstrom I.O."/>
            <person name="Guillou S."/>
            <person name="Cros-Aarteil S."/>
            <person name="Calhoun S."/>
            <person name="Haridas S."/>
            <person name="Kuo A."/>
            <person name="Mondo S."/>
            <person name="Pangilinan J."/>
            <person name="Riley R."/>
            <person name="Labutti K."/>
            <person name="Andreopoulos B."/>
            <person name="Lipzen A."/>
            <person name="Chen C."/>
            <person name="Yanf M."/>
            <person name="Daum C."/>
            <person name="Ng V."/>
            <person name="Clum A."/>
            <person name="Steindorff A."/>
            <person name="Ohm R."/>
            <person name="Martin F."/>
            <person name="Silar P."/>
            <person name="Natvig D."/>
            <person name="Lalanne C."/>
            <person name="Gautier V."/>
            <person name="Ament-Velasquez S.L."/>
            <person name="Kruys A."/>
            <person name="Hutchinson M.I."/>
            <person name="Powell A.J."/>
            <person name="Barry K."/>
            <person name="Miller A.N."/>
            <person name="Grigoriev I.V."/>
            <person name="Debuchy R."/>
            <person name="Gladieux P."/>
            <person name="Thoren M.H."/>
            <person name="Johannesson H."/>
        </authorList>
    </citation>
    <scope>NUCLEOTIDE SEQUENCE</scope>
    <source>
        <strain evidence="2">PSN4</strain>
    </source>
</reference>
<feature type="region of interest" description="Disordered" evidence="1">
    <location>
        <begin position="351"/>
        <end position="532"/>
    </location>
</feature>
<accession>A0AAJ0BKJ8</accession>
<dbReference type="EMBL" id="MU839828">
    <property type="protein sequence ID" value="KAK1759983.1"/>
    <property type="molecule type" value="Genomic_DNA"/>
</dbReference>
<feature type="compositionally biased region" description="Basic and acidic residues" evidence="1">
    <location>
        <begin position="436"/>
        <end position="448"/>
    </location>
</feature>
<comment type="caution">
    <text evidence="2">The sequence shown here is derived from an EMBL/GenBank/DDBJ whole genome shotgun (WGS) entry which is preliminary data.</text>
</comment>
<gene>
    <name evidence="2" type="ORF">QBC47DRAFT_357797</name>
</gene>
<feature type="region of interest" description="Disordered" evidence="1">
    <location>
        <begin position="263"/>
        <end position="283"/>
    </location>
</feature>
<sequence length="688" mass="77864">MPEDVDESKPPSEEGVPRTNNTTPPPDKSELPSNVTAPPSNTTEPSPNTTKPPDHNPQPLEHPTSLIKTVNDIVSEHGGNITNPTTISSISWLDVVTEGAEVPPSAPDMEEMNRRLVSEKNEVKQRPNTLEQGMEYLLRMQVARKGYRLKTKVDSVMTRTRGRIADHCFNQEELMAKSLWVCESHLRTLRNYAARSIDHRMNQFDNMARKFYTQPTIINISISDQVDFFQGVTLELMRDIHHDMKAKINRFGPTHFFKQFAPSREETGSQPDEKEKNASANKKPKKEMEWFDYVSLKMNYIPPLSALRLKNRVARFLQIALNQIWEAIGMEFLPEDDVIRMARRRRWAARKKKLLSKTPSGEAADVGKDAPESQKDDEKNSTGDADSESSSDTLSQRGSPVDSESSSDTLSQRGSPVSEKPADGADADSNYSVPLLERDDPDHGKPTDTDSAGTESTETKLLLRGGATDDENRDTLPVPENLEGDDYGSDDSREIDYPDSDSGEEDMESDSEDSPSDIDDHEYAPDEMDYYMCGPYETDADYYMYAPADVSDSSDDDGADEWRFSDGDSSSDGETLDPHPDPWYGWGDYMPSSNIVFLRNYSRILERVTNRIRRARMSGRYREATRLEGLREFVFERWRELMPATSRTALHFSDGFDRQQWLRLIRGGTLYDTETESEEVDSDCGSLD</sequence>
<feature type="compositionally biased region" description="Low complexity" evidence="1">
    <location>
        <begin position="36"/>
        <end position="51"/>
    </location>
</feature>
<feature type="compositionally biased region" description="Acidic residues" evidence="1">
    <location>
        <begin position="497"/>
        <end position="529"/>
    </location>
</feature>
<feature type="compositionally biased region" description="Polar residues" evidence="1">
    <location>
        <begin position="382"/>
        <end position="415"/>
    </location>
</feature>
<organism evidence="2 3">
    <name type="scientific">Echria macrotheca</name>
    <dbReference type="NCBI Taxonomy" id="438768"/>
    <lineage>
        <taxon>Eukaryota</taxon>
        <taxon>Fungi</taxon>
        <taxon>Dikarya</taxon>
        <taxon>Ascomycota</taxon>
        <taxon>Pezizomycotina</taxon>
        <taxon>Sordariomycetes</taxon>
        <taxon>Sordariomycetidae</taxon>
        <taxon>Sordariales</taxon>
        <taxon>Schizotheciaceae</taxon>
        <taxon>Echria</taxon>
    </lineage>
</organism>
<feature type="compositionally biased region" description="Basic and acidic residues" evidence="1">
    <location>
        <begin position="365"/>
        <end position="381"/>
    </location>
</feature>
<keyword evidence="3" id="KW-1185">Reference proteome</keyword>
<feature type="region of interest" description="Disordered" evidence="1">
    <location>
        <begin position="547"/>
        <end position="579"/>
    </location>
</feature>
<feature type="region of interest" description="Disordered" evidence="1">
    <location>
        <begin position="1"/>
        <end position="63"/>
    </location>
</feature>
<evidence type="ECO:0000313" key="3">
    <source>
        <dbReference type="Proteomes" id="UP001239445"/>
    </source>
</evidence>
<protein>
    <submittedName>
        <fullName evidence="2">Uncharacterized protein</fullName>
    </submittedName>
</protein>
<dbReference type="AlphaFoldDB" id="A0AAJ0BKJ8"/>
<evidence type="ECO:0000256" key="1">
    <source>
        <dbReference type="SAM" id="MobiDB-lite"/>
    </source>
</evidence>
<dbReference type="Proteomes" id="UP001239445">
    <property type="component" value="Unassembled WGS sequence"/>
</dbReference>
<feature type="compositionally biased region" description="Basic and acidic residues" evidence="1">
    <location>
        <begin position="7"/>
        <end position="16"/>
    </location>
</feature>
<feature type="compositionally biased region" description="Basic and acidic residues" evidence="1">
    <location>
        <begin position="263"/>
        <end position="277"/>
    </location>
</feature>